<dbReference type="AlphaFoldDB" id="B6JJU8"/>
<evidence type="ECO:0000313" key="7">
    <source>
        <dbReference type="Proteomes" id="UP000007730"/>
    </source>
</evidence>
<reference evidence="6 7" key="1">
    <citation type="journal article" date="2011" name="J. Bacteriol.">
        <title>Complete genome sequences of the chemolithoautotrophic Oligotropha carboxidovorans strains OM4 and OM5.</title>
        <authorList>
            <person name="Volland S."/>
            <person name="Rachinger M."/>
            <person name="Strittmatter A."/>
            <person name="Daniel R."/>
            <person name="Gottschalk G."/>
            <person name="Meyer O."/>
        </authorList>
    </citation>
    <scope>NUCLEOTIDE SEQUENCE [LARGE SCALE GENOMIC DNA]</scope>
    <source>
        <strain evidence="7">ATCC 49405 / DSM 1227 / KCTC 32145 / OM5</strain>
    </source>
</reference>
<keyword evidence="3 6" id="KW-0067">ATP-binding</keyword>
<comment type="similarity">
    <text evidence="1">Belongs to the ABC transporter superfamily.</text>
</comment>
<evidence type="ECO:0000256" key="2">
    <source>
        <dbReference type="ARBA" id="ARBA00022741"/>
    </source>
</evidence>
<sequence>MKPDLAPRFRAEHLTIRRGARTIVSDANLALNAGELTVLAGPNGAGKTTLARAMAGLIPCEGRITIDGTALTAMSARERASALAYLPQGHEFHWPMSVAHIVALGREPHADPFSRTSTDDRAAIVRAMEATSTDYLADRIVTTLSGGERARVALARALATDAPVLIADEPIASLDGRHQLMIMGLLRDIAHRGAAVLAIIHDLMLAARFADRVILLDQGRIVANDEPILALTAERIAQIFNISVHRVETPDGPLLLPSRPL</sequence>
<dbReference type="RefSeq" id="WP_012564716.1">
    <property type="nucleotide sequence ID" value="NC_011386.1"/>
</dbReference>
<evidence type="ECO:0000256" key="4">
    <source>
        <dbReference type="ARBA" id="ARBA00024722"/>
    </source>
</evidence>
<keyword evidence="2" id="KW-0547">Nucleotide-binding</keyword>
<dbReference type="PROSITE" id="PS00211">
    <property type="entry name" value="ABC_TRANSPORTER_1"/>
    <property type="match status" value="1"/>
</dbReference>
<dbReference type="HOGENOM" id="CLU_000604_1_11_5"/>
<dbReference type="SUPFAM" id="SSF52540">
    <property type="entry name" value="P-loop containing nucleoside triphosphate hydrolases"/>
    <property type="match status" value="1"/>
</dbReference>
<dbReference type="STRING" id="504832.OCA5_c05520"/>
<dbReference type="EMBL" id="CP002826">
    <property type="protein sequence ID" value="AEI05276.1"/>
    <property type="molecule type" value="Genomic_DNA"/>
</dbReference>
<dbReference type="InterPro" id="IPR017871">
    <property type="entry name" value="ABC_transporter-like_CS"/>
</dbReference>
<proteinExistence type="inferred from homology"/>
<evidence type="ECO:0000259" key="5">
    <source>
        <dbReference type="PROSITE" id="PS50893"/>
    </source>
</evidence>
<dbReference type="CDD" id="cd03214">
    <property type="entry name" value="ABC_Iron-Siderophores_B12_Hemin"/>
    <property type="match status" value="1"/>
</dbReference>
<organism evidence="6 7">
    <name type="scientific">Afipia carboxidovorans (strain ATCC 49405 / DSM 1227 / KCTC 32145 / OM5)</name>
    <name type="common">Oligotropha carboxidovorans</name>
    <dbReference type="NCBI Taxonomy" id="504832"/>
    <lineage>
        <taxon>Bacteria</taxon>
        <taxon>Pseudomonadati</taxon>
        <taxon>Pseudomonadota</taxon>
        <taxon>Alphaproteobacteria</taxon>
        <taxon>Hyphomicrobiales</taxon>
        <taxon>Nitrobacteraceae</taxon>
        <taxon>Afipia</taxon>
    </lineage>
</organism>
<dbReference type="Proteomes" id="UP000007730">
    <property type="component" value="Chromosome"/>
</dbReference>
<dbReference type="GO" id="GO:0016887">
    <property type="term" value="F:ATP hydrolysis activity"/>
    <property type="evidence" value="ECO:0007669"/>
    <property type="project" value="InterPro"/>
</dbReference>
<dbReference type="GO" id="GO:0005524">
    <property type="term" value="F:ATP binding"/>
    <property type="evidence" value="ECO:0007669"/>
    <property type="project" value="UniProtKB-KW"/>
</dbReference>
<dbReference type="InterPro" id="IPR003439">
    <property type="entry name" value="ABC_transporter-like_ATP-bd"/>
</dbReference>
<dbReference type="KEGG" id="ocg:OCA5_c05520"/>
<dbReference type="InterPro" id="IPR027417">
    <property type="entry name" value="P-loop_NTPase"/>
</dbReference>
<comment type="function">
    <text evidence="4">Involved in beta-(1--&gt;2)glucan export. Transmembrane domains (TMD) form a pore in the inner membrane and the ATP-binding domain (NBD) is responsible for energy generation.</text>
</comment>
<dbReference type="PANTHER" id="PTHR42794:SF2">
    <property type="entry name" value="ABC TRANSPORTER ATP-BINDING PROTEIN"/>
    <property type="match status" value="1"/>
</dbReference>
<dbReference type="InterPro" id="IPR003593">
    <property type="entry name" value="AAA+_ATPase"/>
</dbReference>
<evidence type="ECO:0000256" key="3">
    <source>
        <dbReference type="ARBA" id="ARBA00022840"/>
    </source>
</evidence>
<gene>
    <name evidence="6" type="ordered locus">OCA5_c05520</name>
</gene>
<dbReference type="Gene3D" id="3.40.50.300">
    <property type="entry name" value="P-loop containing nucleotide triphosphate hydrolases"/>
    <property type="match status" value="1"/>
</dbReference>
<dbReference type="Pfam" id="PF00005">
    <property type="entry name" value="ABC_tran"/>
    <property type="match status" value="1"/>
</dbReference>
<dbReference type="SMART" id="SM00382">
    <property type="entry name" value="AAA"/>
    <property type="match status" value="1"/>
</dbReference>
<protein>
    <submittedName>
        <fullName evidence="6">ABC transporter, putative hemin import ATP-binding protein</fullName>
    </submittedName>
</protein>
<dbReference type="OrthoDB" id="9810077at2"/>
<dbReference type="PANTHER" id="PTHR42794">
    <property type="entry name" value="HEMIN IMPORT ATP-BINDING PROTEIN HMUV"/>
    <property type="match status" value="1"/>
</dbReference>
<dbReference type="PATRIC" id="fig|504832.7.peg.578"/>
<feature type="domain" description="ABC transporter" evidence="5">
    <location>
        <begin position="9"/>
        <end position="243"/>
    </location>
</feature>
<dbReference type="KEGG" id="oca:OCAR_7591"/>
<evidence type="ECO:0000256" key="1">
    <source>
        <dbReference type="ARBA" id="ARBA00005417"/>
    </source>
</evidence>
<accession>B6JJU8</accession>
<dbReference type="eggNOG" id="COG1120">
    <property type="taxonomic scope" value="Bacteria"/>
</dbReference>
<evidence type="ECO:0000313" key="6">
    <source>
        <dbReference type="EMBL" id="AEI05276.1"/>
    </source>
</evidence>
<name>B6JJU8_AFIC5</name>
<keyword evidence="7" id="KW-1185">Reference proteome</keyword>
<dbReference type="PROSITE" id="PS50893">
    <property type="entry name" value="ABC_TRANSPORTER_2"/>
    <property type="match status" value="1"/>
</dbReference>